<comment type="catalytic activity">
    <reaction evidence="13 14">
        <text>a 1,2-diacyl-sn-glycero-3-phosphoethanolamine + S-adenosyl-L-methionine = a 1,2-diacyl-sn-glycero-3-phospho-N-methylethanolamine + S-adenosyl-L-homocysteine + H(+)</text>
        <dbReference type="Rhea" id="RHEA:11164"/>
        <dbReference type="ChEBI" id="CHEBI:15378"/>
        <dbReference type="ChEBI" id="CHEBI:57856"/>
        <dbReference type="ChEBI" id="CHEBI:59789"/>
        <dbReference type="ChEBI" id="CHEBI:64573"/>
        <dbReference type="ChEBI" id="CHEBI:64612"/>
        <dbReference type="EC" id="2.1.1.17"/>
    </reaction>
</comment>
<dbReference type="GO" id="GO:0005789">
    <property type="term" value="C:endoplasmic reticulum membrane"/>
    <property type="evidence" value="ECO:0007669"/>
    <property type="project" value="UniProtKB-SubCell"/>
</dbReference>
<dbReference type="Pfam" id="PF04191">
    <property type="entry name" value="PEMT"/>
    <property type="match status" value="2"/>
</dbReference>
<keyword evidence="3 13" id="KW-0489">Methyltransferase</keyword>
<organism evidence="16 17">
    <name type="scientific">Choiromyces venosus 120613-1</name>
    <dbReference type="NCBI Taxonomy" id="1336337"/>
    <lineage>
        <taxon>Eukaryota</taxon>
        <taxon>Fungi</taxon>
        <taxon>Dikarya</taxon>
        <taxon>Ascomycota</taxon>
        <taxon>Pezizomycotina</taxon>
        <taxon>Pezizomycetes</taxon>
        <taxon>Pezizales</taxon>
        <taxon>Tuberaceae</taxon>
        <taxon>Choiromyces</taxon>
    </lineage>
</organism>
<keyword evidence="5 13" id="KW-0949">S-adenosyl-L-methionine</keyword>
<comment type="pathway">
    <text evidence="13 14">Phospholipid metabolism; phosphatidylcholine biosynthesis.</text>
</comment>
<evidence type="ECO:0000256" key="11">
    <source>
        <dbReference type="ARBA" id="ARBA00023209"/>
    </source>
</evidence>
<keyword evidence="17" id="KW-1185">Reference proteome</keyword>
<evidence type="ECO:0000256" key="8">
    <source>
        <dbReference type="ARBA" id="ARBA00022989"/>
    </source>
</evidence>
<feature type="region of interest" description="Disordered" evidence="15">
    <location>
        <begin position="329"/>
        <end position="354"/>
    </location>
</feature>
<keyword evidence="12 13" id="KW-1208">Phospholipid metabolism</keyword>
<accession>A0A3N4J004</accession>
<dbReference type="PROSITE" id="PS51598">
    <property type="entry name" value="SAM_CHO2"/>
    <property type="match status" value="1"/>
</dbReference>
<keyword evidence="11 13" id="KW-0594">Phospholipid biosynthesis</keyword>
<dbReference type="PANTHER" id="PTHR32138:SF0">
    <property type="entry name" value="PHOSPHATIDYLETHANOLAMINE N-METHYLTRANSFERASE"/>
    <property type="match status" value="1"/>
</dbReference>
<dbReference type="HAMAP" id="MF_03217">
    <property type="entry name" value="PEMT"/>
    <property type="match status" value="1"/>
</dbReference>
<dbReference type="STRING" id="1336337.A0A3N4J004"/>
<evidence type="ECO:0000256" key="13">
    <source>
        <dbReference type="HAMAP-Rule" id="MF_03217"/>
    </source>
</evidence>
<evidence type="ECO:0000256" key="5">
    <source>
        <dbReference type="ARBA" id="ARBA00022691"/>
    </source>
</evidence>
<evidence type="ECO:0000256" key="9">
    <source>
        <dbReference type="ARBA" id="ARBA00023098"/>
    </source>
</evidence>
<protein>
    <recommendedName>
        <fullName evidence="13 14">Phosphatidylethanolamine N-methyltransferase</fullName>
        <shortName evidence="13">PE methyltransferase</shortName>
        <shortName evidence="13 14">PEAMT</shortName>
        <shortName evidence="13">PEMT</shortName>
        <ecNumber evidence="13 14">2.1.1.17</ecNumber>
    </recommendedName>
</protein>
<keyword evidence="9 13" id="KW-0443">Lipid metabolism</keyword>
<dbReference type="GO" id="GO:0006656">
    <property type="term" value="P:phosphatidylcholine biosynthetic process"/>
    <property type="evidence" value="ECO:0007669"/>
    <property type="project" value="UniProtKB-UniRule"/>
</dbReference>
<evidence type="ECO:0000313" key="17">
    <source>
        <dbReference type="Proteomes" id="UP000276215"/>
    </source>
</evidence>
<comment type="similarity">
    <text evidence="13 14">Belongs to the class VI-like SAM-binding methyltransferase superfamily. CHO2 family.</text>
</comment>
<comment type="subcellular location">
    <subcellularLocation>
        <location evidence="1">Endomembrane system</location>
        <topology evidence="1">Multi-pass membrane protein</topology>
    </subcellularLocation>
    <subcellularLocation>
        <location evidence="13 14">Endoplasmic reticulum membrane</location>
        <topology evidence="13 14">Multi-pass membrane protein</topology>
    </subcellularLocation>
</comment>
<keyword evidence="10 13" id="KW-0472">Membrane</keyword>
<name>A0A3N4J004_9PEZI</name>
<evidence type="ECO:0000256" key="10">
    <source>
        <dbReference type="ARBA" id="ARBA00023136"/>
    </source>
</evidence>
<evidence type="ECO:0000313" key="16">
    <source>
        <dbReference type="EMBL" id="RPA89770.1"/>
    </source>
</evidence>
<evidence type="ECO:0000256" key="12">
    <source>
        <dbReference type="ARBA" id="ARBA00023264"/>
    </source>
</evidence>
<feature type="transmembrane region" description="Helical" evidence="13 14">
    <location>
        <begin position="108"/>
        <end position="129"/>
    </location>
</feature>
<feature type="transmembrane region" description="Helical" evidence="13 14">
    <location>
        <begin position="377"/>
        <end position="398"/>
    </location>
</feature>
<keyword evidence="6 13" id="KW-0812">Transmembrane</keyword>
<evidence type="ECO:0000256" key="3">
    <source>
        <dbReference type="ARBA" id="ARBA00022603"/>
    </source>
</evidence>
<comment type="function">
    <text evidence="13 14">Catalyzes the first step of the methylation pathway of phosphatidylcholine biosynthesis, the SAM-dependent methylation of phosphatidylethanolamine (PE) to phosphatidylmonomethylethanolamine (PMME).</text>
</comment>
<gene>
    <name evidence="16" type="ORF">L873DRAFT_1754706</name>
</gene>
<dbReference type="Proteomes" id="UP000276215">
    <property type="component" value="Unassembled WGS sequence"/>
</dbReference>
<feature type="region of interest" description="Disordered" evidence="15">
    <location>
        <begin position="1"/>
        <end position="26"/>
    </location>
</feature>
<feature type="transmembrane region" description="Helical" evidence="13 14">
    <location>
        <begin position="225"/>
        <end position="243"/>
    </location>
</feature>
<evidence type="ECO:0000256" key="15">
    <source>
        <dbReference type="SAM" id="MobiDB-lite"/>
    </source>
</evidence>
<keyword evidence="2 13" id="KW-0444">Lipid biosynthesis</keyword>
<dbReference type="GO" id="GO:0032259">
    <property type="term" value="P:methylation"/>
    <property type="evidence" value="ECO:0007669"/>
    <property type="project" value="UniProtKB-KW"/>
</dbReference>
<evidence type="ECO:0000256" key="6">
    <source>
        <dbReference type="ARBA" id="ARBA00022692"/>
    </source>
</evidence>
<proteinExistence type="inferred from homology"/>
<keyword evidence="4 13" id="KW-0808">Transferase</keyword>
<feature type="transmembrane region" description="Helical" evidence="13 14">
    <location>
        <begin position="489"/>
        <end position="509"/>
    </location>
</feature>
<evidence type="ECO:0000256" key="2">
    <source>
        <dbReference type="ARBA" id="ARBA00022516"/>
    </source>
</evidence>
<dbReference type="PIRSF" id="PIRSF000383">
    <property type="entry name" value="PEAMT"/>
    <property type="match status" value="1"/>
</dbReference>
<dbReference type="PANTHER" id="PTHR32138">
    <property type="entry name" value="PHOSPHATIDYLETHANOLAMINE N-METHYLTRANSFERASE"/>
    <property type="match status" value="1"/>
</dbReference>
<feature type="transmembrane region" description="Helical" evidence="13 14">
    <location>
        <begin position="287"/>
        <end position="309"/>
    </location>
</feature>
<reference evidence="16 17" key="1">
    <citation type="journal article" date="2018" name="Nat. Ecol. Evol.">
        <title>Pezizomycetes genomes reveal the molecular basis of ectomycorrhizal truffle lifestyle.</title>
        <authorList>
            <person name="Murat C."/>
            <person name="Payen T."/>
            <person name="Noel B."/>
            <person name="Kuo A."/>
            <person name="Morin E."/>
            <person name="Chen J."/>
            <person name="Kohler A."/>
            <person name="Krizsan K."/>
            <person name="Balestrini R."/>
            <person name="Da Silva C."/>
            <person name="Montanini B."/>
            <person name="Hainaut M."/>
            <person name="Levati E."/>
            <person name="Barry K.W."/>
            <person name="Belfiori B."/>
            <person name="Cichocki N."/>
            <person name="Clum A."/>
            <person name="Dockter R.B."/>
            <person name="Fauchery L."/>
            <person name="Guy J."/>
            <person name="Iotti M."/>
            <person name="Le Tacon F."/>
            <person name="Lindquist E.A."/>
            <person name="Lipzen A."/>
            <person name="Malagnac F."/>
            <person name="Mello A."/>
            <person name="Molinier V."/>
            <person name="Miyauchi S."/>
            <person name="Poulain J."/>
            <person name="Riccioni C."/>
            <person name="Rubini A."/>
            <person name="Sitrit Y."/>
            <person name="Splivallo R."/>
            <person name="Traeger S."/>
            <person name="Wang M."/>
            <person name="Zifcakova L."/>
            <person name="Wipf D."/>
            <person name="Zambonelli A."/>
            <person name="Paolocci F."/>
            <person name="Nowrousian M."/>
            <person name="Ottonello S."/>
            <person name="Baldrian P."/>
            <person name="Spatafora J.W."/>
            <person name="Henrissat B."/>
            <person name="Nagy L.G."/>
            <person name="Aury J.M."/>
            <person name="Wincker P."/>
            <person name="Grigoriev I.V."/>
            <person name="Bonfante P."/>
            <person name="Martin F.M."/>
        </authorList>
    </citation>
    <scope>NUCLEOTIDE SEQUENCE [LARGE SCALE GENOMIC DNA]</scope>
    <source>
        <strain evidence="16 17">120613-1</strain>
    </source>
</reference>
<feature type="transmembrane region" description="Helical" evidence="13 14">
    <location>
        <begin position="198"/>
        <end position="219"/>
    </location>
</feature>
<feature type="transmembrane region" description="Helical" evidence="13 14">
    <location>
        <begin position="457"/>
        <end position="477"/>
    </location>
</feature>
<keyword evidence="7 13" id="KW-0256">Endoplasmic reticulum</keyword>
<comment type="caution">
    <text evidence="13 14">Lacks conserved residue(s) required for the propagation of feature annotation.</text>
</comment>
<evidence type="ECO:0000256" key="7">
    <source>
        <dbReference type="ARBA" id="ARBA00022824"/>
    </source>
</evidence>
<evidence type="ECO:0000256" key="1">
    <source>
        <dbReference type="ARBA" id="ARBA00004127"/>
    </source>
</evidence>
<evidence type="ECO:0000256" key="4">
    <source>
        <dbReference type="ARBA" id="ARBA00022679"/>
    </source>
</evidence>
<feature type="transmembrane region" description="Helical" evidence="13 14">
    <location>
        <begin position="85"/>
        <end position="102"/>
    </location>
</feature>
<sequence length="943" mass="106034">MAPSAVEQPNGISLRDRSKKDEKIETSTVIKEVDDVTESVESGDASKPRKTFGRTPDGTIFVVPQTHDMVSTLLSPRQSKNLSDIVILAILAIHIALLFILPSSLRSPILGCLFVFWRTSYNFGIGYLLSSQSNHKRLVWWARKSGIFDAKRNPSICALVKHEIETKISDEVKSGDYVFEKTPIEYNTWLVFRRVVDLVLMCDFVSYVLFAISCAHVPAGEGWGLTLGRWIGGIVLFMFNLWVKLDAHRVVKDYAWYWGDFFFLIDQNLTFDGVFEMAPHPMYSVGYAGYYGISLIAASYPVLFISLAAHAAQFVFLSIVENPHIDKTYNPPAPRRKSAPPPARPLSSDSKDSFPSVLSDDYTHVVKERKLLGKFDMFYNTHLCTTLLIFYLVIGAIMTPNTPLVKAIFLLHAFGWRVWHTVGIGAILVGQSHNKAWFRHFLKFGQTREEAWDQWKGLYYVSLAMCHASFFVAGLKFYNLPAGQEEMVLFRHTLGILLLALQVWTAASIHESLGEFGWFFGDFFFEQPTPHLTYSGIYRYLNNPERLIGSAGIWGIVLITSSQEIFMLGLFSHVCLLLFIQLVERPHMEKLYGSQIRKEAGVVKTIKKAMPPPVADGVKSFQGSIDKALADVGEYVEEFLETAKPKLAHGVMGVVKDTQLFISQYPAKLSLTFLADDLAQYDAKKYSIDILNAVRENDLGVSTSLSVPFGQPIRIAWTAPANHSRLDWIGLYKIADNASREVTKIASMGRWSAVCKDEYDTDIAEKGIISSDVKPEDSNEDALTGELEFGGDKAFWSNGVYEFRYHHDGKHNVMAISLPFEIVINKAPLAADETEEEHFINMQEMQESVEKFLFPVVVRCFEKDEDLAPGDVADEFGGLGDEKYARRIVYAVKEMFGVDFAPEVVQADGNVRRLAWRICNAKRVLAPFSMNTSGTPSPNAPER</sequence>
<feature type="compositionally biased region" description="Basic and acidic residues" evidence="15">
    <location>
        <begin position="14"/>
        <end position="25"/>
    </location>
</feature>
<dbReference type="InterPro" id="IPR007318">
    <property type="entry name" value="Phopholipid_MeTrfase"/>
</dbReference>
<dbReference type="OrthoDB" id="4583at2759"/>
<dbReference type="AlphaFoldDB" id="A0A3N4J004"/>
<dbReference type="GO" id="GO:0004608">
    <property type="term" value="F:phosphatidylethanolamine N-methyltransferase activity"/>
    <property type="evidence" value="ECO:0007669"/>
    <property type="project" value="UniProtKB-UniRule"/>
</dbReference>
<dbReference type="EC" id="2.1.1.17" evidence="13 14"/>
<dbReference type="UniPathway" id="UPA00753"/>
<dbReference type="EMBL" id="ML120556">
    <property type="protein sequence ID" value="RPA89770.1"/>
    <property type="molecule type" value="Genomic_DNA"/>
</dbReference>
<dbReference type="InterPro" id="IPR016219">
    <property type="entry name" value="Phosphatid-EA_MeTrfase_fun"/>
</dbReference>
<evidence type="ECO:0000256" key="14">
    <source>
        <dbReference type="RuleBase" id="RU361122"/>
    </source>
</evidence>
<keyword evidence="8 13" id="KW-1133">Transmembrane helix</keyword>